<organism evidence="9 10">
    <name type="scientific">Madurella fahalii</name>
    <dbReference type="NCBI Taxonomy" id="1157608"/>
    <lineage>
        <taxon>Eukaryota</taxon>
        <taxon>Fungi</taxon>
        <taxon>Dikarya</taxon>
        <taxon>Ascomycota</taxon>
        <taxon>Pezizomycotina</taxon>
        <taxon>Sordariomycetes</taxon>
        <taxon>Sordariomycetidae</taxon>
        <taxon>Sordariales</taxon>
        <taxon>Sordariales incertae sedis</taxon>
        <taxon>Madurella</taxon>
    </lineage>
</organism>
<feature type="transmembrane region" description="Helical" evidence="8">
    <location>
        <begin position="412"/>
        <end position="431"/>
    </location>
</feature>
<protein>
    <submittedName>
        <fullName evidence="9">Capsule polysaccharide synthase Cps1</fullName>
    </submittedName>
</protein>
<dbReference type="CDD" id="cd06434">
    <property type="entry name" value="GT2_HAS"/>
    <property type="match status" value="1"/>
</dbReference>
<feature type="transmembrane region" description="Helical" evidence="8">
    <location>
        <begin position="7"/>
        <end position="28"/>
    </location>
</feature>
<evidence type="ECO:0000256" key="3">
    <source>
        <dbReference type="ARBA" id="ARBA00022679"/>
    </source>
</evidence>
<feature type="transmembrane region" description="Helical" evidence="8">
    <location>
        <begin position="34"/>
        <end position="57"/>
    </location>
</feature>
<reference evidence="9 10" key="1">
    <citation type="submission" date="2024-09" db="EMBL/GenBank/DDBJ databases">
        <title>Itraconazole resistance in Madurella fahalii resulting from another homologue of gene encoding cytochrome P450 14-alpha sterol demethylase (CYP51).</title>
        <authorList>
            <person name="Yoshioka I."/>
            <person name="Fahal A.H."/>
            <person name="Kaneko S."/>
            <person name="Yaguchi T."/>
        </authorList>
    </citation>
    <scope>NUCLEOTIDE SEQUENCE [LARGE SCALE GENOMIC DNA]</scope>
    <source>
        <strain evidence="9 10">IFM 68171</strain>
    </source>
</reference>
<keyword evidence="3" id="KW-0808">Transferase</keyword>
<dbReference type="RefSeq" id="XP_070911572.1">
    <property type="nucleotide sequence ID" value="XM_071055471.1"/>
</dbReference>
<keyword evidence="4 8" id="KW-0812">Transmembrane</keyword>
<keyword evidence="7" id="KW-0325">Glycoprotein</keyword>
<evidence type="ECO:0000256" key="6">
    <source>
        <dbReference type="ARBA" id="ARBA00023136"/>
    </source>
</evidence>
<dbReference type="InterPro" id="IPR052427">
    <property type="entry name" value="Glycosyltrans_GT2/GT47"/>
</dbReference>
<keyword evidence="6 8" id="KW-0472">Membrane</keyword>
<evidence type="ECO:0000256" key="4">
    <source>
        <dbReference type="ARBA" id="ARBA00022692"/>
    </source>
</evidence>
<comment type="caution">
    <text evidence="9">The sequence shown here is derived from an EMBL/GenBank/DDBJ whole genome shotgun (WGS) entry which is preliminary data.</text>
</comment>
<dbReference type="PANTHER" id="PTHR47844">
    <property type="entry name" value="SYNTHASE CPS1, PUTATIVE (AFU_ORTHOLOGUE AFUA_7G02500)-RELATED"/>
    <property type="match status" value="1"/>
</dbReference>
<proteinExistence type="predicted"/>
<feature type="transmembrane region" description="Helical" evidence="8">
    <location>
        <begin position="380"/>
        <end position="400"/>
    </location>
</feature>
<evidence type="ECO:0000256" key="8">
    <source>
        <dbReference type="SAM" id="Phobius"/>
    </source>
</evidence>
<dbReference type="GeneID" id="98170794"/>
<dbReference type="Pfam" id="PF13641">
    <property type="entry name" value="Glyco_tranf_2_3"/>
    <property type="match status" value="1"/>
</dbReference>
<name>A0ABQ0FWS0_9PEZI</name>
<evidence type="ECO:0000256" key="1">
    <source>
        <dbReference type="ARBA" id="ARBA00004370"/>
    </source>
</evidence>
<keyword evidence="2" id="KW-0328">Glycosyltransferase</keyword>
<feature type="transmembrane region" description="Helical" evidence="8">
    <location>
        <begin position="343"/>
        <end position="368"/>
    </location>
</feature>
<evidence type="ECO:0000313" key="9">
    <source>
        <dbReference type="EMBL" id="GAB1309839.1"/>
    </source>
</evidence>
<dbReference type="Gene3D" id="3.90.550.10">
    <property type="entry name" value="Spore Coat Polysaccharide Biosynthesis Protein SpsA, Chain A"/>
    <property type="match status" value="1"/>
</dbReference>
<evidence type="ECO:0000256" key="7">
    <source>
        <dbReference type="ARBA" id="ARBA00023180"/>
    </source>
</evidence>
<evidence type="ECO:0000256" key="5">
    <source>
        <dbReference type="ARBA" id="ARBA00022989"/>
    </source>
</evidence>
<dbReference type="SUPFAM" id="SSF53448">
    <property type="entry name" value="Nucleotide-diphospho-sugar transferases"/>
    <property type="match status" value="1"/>
</dbReference>
<sequence length="597" mass="68458">MAHYTPLNVGAMVAIGFTFERLITWLAADEPYLYWFLCLLTWRYLRFVINLVAFWCYSPSPKPKGVPTYLPSRDVTVILPTVDPLGESFQECLETCAKNGPAKIIVVAAGDDLYFKTCRVIRGIEQQYKSIPFVVDRTQVASKRAQVALALSKVETAITVMMDDHVFWGLDFLKAILRAFEDPDVGLVGTNKRVRRLEGLSPWERVWNMLGATYLCRHNFEIRATNALDGGVFVVSGRTCAIRTEILQHPDFLPGYAHEKFLFGLLGPIGPDDDNYNTRFVVRHGWKIKIQYTDEAEMETVLGVEGMVHQKFLGQCRRWARTTWRSNLCSLITDRSVWAYQPYCVYAVYLTSLTNFAIVVDPLLIYLFTNSRAYVSFWSLGWLASWILFTKITKVFAYFWRHPQDLWLFPAYLLFAYFHSFIKFWALLTFWNCEWSGRELDTIKINTPSSPFPTRTPDHQIQVNNRHSRHQYATVISAIQLQVNILRSQHAQYRPTYHLPLLAEVRSLRESLDYLQREQSQMRENQKAVMAELQHATMQIAEVNTGQTANAVAESEIAAAVLGLRATVKGLDERWRRGSRSIAGCTRDGEHGTAKAG</sequence>
<dbReference type="PANTHER" id="PTHR47844:SF1">
    <property type="entry name" value="EXOSTOSIN-LIKE 2"/>
    <property type="match status" value="1"/>
</dbReference>
<keyword evidence="5 8" id="KW-1133">Transmembrane helix</keyword>
<comment type="subcellular location">
    <subcellularLocation>
        <location evidence="1">Membrane</location>
    </subcellularLocation>
</comment>
<accession>A0ABQ0FWS0</accession>
<dbReference type="Proteomes" id="UP001628179">
    <property type="component" value="Unassembled WGS sequence"/>
</dbReference>
<keyword evidence="10" id="KW-1185">Reference proteome</keyword>
<evidence type="ECO:0000256" key="2">
    <source>
        <dbReference type="ARBA" id="ARBA00022676"/>
    </source>
</evidence>
<gene>
    <name evidence="9" type="ORF">MFIFM68171_00049</name>
</gene>
<dbReference type="EMBL" id="BAAFSV010000001">
    <property type="protein sequence ID" value="GAB1309839.1"/>
    <property type="molecule type" value="Genomic_DNA"/>
</dbReference>
<dbReference type="InterPro" id="IPR029044">
    <property type="entry name" value="Nucleotide-diphossugar_trans"/>
</dbReference>
<evidence type="ECO:0000313" key="10">
    <source>
        <dbReference type="Proteomes" id="UP001628179"/>
    </source>
</evidence>